<accession>A0A1B0BWI5</accession>
<feature type="transmembrane region" description="Helical" evidence="1">
    <location>
        <begin position="76"/>
        <end position="100"/>
    </location>
</feature>
<dbReference type="EMBL" id="JXJN01021794">
    <property type="status" value="NOT_ANNOTATED_CDS"/>
    <property type="molecule type" value="Genomic_DNA"/>
</dbReference>
<evidence type="ECO:0000313" key="2">
    <source>
        <dbReference type="EnsemblMetazoa" id="GPPI042725-PA"/>
    </source>
</evidence>
<dbReference type="EnsemblMetazoa" id="GPPI042725-RA">
    <property type="protein sequence ID" value="GPPI042725-PA"/>
    <property type="gene ID" value="GPPI042725"/>
</dbReference>
<dbReference type="AlphaFoldDB" id="A0A1B0BWI5"/>
<dbReference type="EMBL" id="JXJN01021795">
    <property type="status" value="NOT_ANNOTATED_CDS"/>
    <property type="molecule type" value="Genomic_DNA"/>
</dbReference>
<keyword evidence="3" id="KW-1185">Reference proteome</keyword>
<reference evidence="3" key="1">
    <citation type="submission" date="2015-01" db="EMBL/GenBank/DDBJ databases">
        <authorList>
            <person name="Aksoy S."/>
            <person name="Warren W."/>
            <person name="Wilson R.K."/>
        </authorList>
    </citation>
    <scope>NUCLEOTIDE SEQUENCE [LARGE SCALE GENOMIC DNA]</scope>
    <source>
        <strain evidence="3">IAEA</strain>
    </source>
</reference>
<keyword evidence="1" id="KW-1133">Transmembrane helix</keyword>
<name>A0A1B0BWI5_9MUSC</name>
<evidence type="ECO:0000256" key="1">
    <source>
        <dbReference type="SAM" id="Phobius"/>
    </source>
</evidence>
<dbReference type="Proteomes" id="UP000092460">
    <property type="component" value="Unassembled WGS sequence"/>
</dbReference>
<keyword evidence="1" id="KW-0812">Transmembrane</keyword>
<protein>
    <submittedName>
        <fullName evidence="2">Uncharacterized protein</fullName>
    </submittedName>
</protein>
<sequence>MRRLQDFLRMCIYYNNNNNNNSTATTVLLQQPQKEKQTFNLWFNGLFGLNDSESIAQIKMACTSSHIDLTLIFGDIIASLVISSKIGILLAIAMSLLFMYHGTTPRPWNFRGYYSQLGYLFKYWDTTGYSHEFAQSIAGSCTNSCKNLRKV</sequence>
<dbReference type="VEuPathDB" id="VectorBase:GPPI042725"/>
<proteinExistence type="predicted"/>
<organism evidence="2 3">
    <name type="scientific">Glossina palpalis gambiensis</name>
    <dbReference type="NCBI Taxonomy" id="67801"/>
    <lineage>
        <taxon>Eukaryota</taxon>
        <taxon>Metazoa</taxon>
        <taxon>Ecdysozoa</taxon>
        <taxon>Arthropoda</taxon>
        <taxon>Hexapoda</taxon>
        <taxon>Insecta</taxon>
        <taxon>Pterygota</taxon>
        <taxon>Neoptera</taxon>
        <taxon>Endopterygota</taxon>
        <taxon>Diptera</taxon>
        <taxon>Brachycera</taxon>
        <taxon>Muscomorpha</taxon>
        <taxon>Hippoboscoidea</taxon>
        <taxon>Glossinidae</taxon>
        <taxon>Glossina</taxon>
    </lineage>
</organism>
<evidence type="ECO:0000313" key="3">
    <source>
        <dbReference type="Proteomes" id="UP000092460"/>
    </source>
</evidence>
<reference evidence="2" key="2">
    <citation type="submission" date="2020-05" db="UniProtKB">
        <authorList>
            <consortium name="EnsemblMetazoa"/>
        </authorList>
    </citation>
    <scope>IDENTIFICATION</scope>
    <source>
        <strain evidence="2">IAEA</strain>
    </source>
</reference>
<keyword evidence="1" id="KW-0472">Membrane</keyword>